<gene>
    <name evidence="12" type="ORF">O6P43_021458</name>
</gene>
<protein>
    <submittedName>
        <fullName evidence="12">Cellulose synthase</fullName>
    </submittedName>
</protein>
<dbReference type="GO" id="GO:0030244">
    <property type="term" value="P:cellulose biosynthetic process"/>
    <property type="evidence" value="ECO:0007669"/>
    <property type="project" value="InterPro"/>
</dbReference>
<evidence type="ECO:0000256" key="6">
    <source>
        <dbReference type="ARBA" id="ARBA00023136"/>
    </source>
</evidence>
<evidence type="ECO:0000256" key="5">
    <source>
        <dbReference type="ARBA" id="ARBA00022989"/>
    </source>
</evidence>
<dbReference type="PANTHER" id="PTHR13301">
    <property type="entry name" value="X-BOX TRANSCRIPTION FACTOR-RELATED"/>
    <property type="match status" value="1"/>
</dbReference>
<dbReference type="Proteomes" id="UP001163823">
    <property type="component" value="Chromosome 9"/>
</dbReference>
<dbReference type="KEGG" id="qsa:O6P43_021458"/>
<evidence type="ECO:0000256" key="1">
    <source>
        <dbReference type="ARBA" id="ARBA00004127"/>
    </source>
</evidence>
<dbReference type="Gene3D" id="3.90.550.10">
    <property type="entry name" value="Spore Coat Polysaccharide Biosynthesis Protein SpsA, Chain A"/>
    <property type="match status" value="2"/>
</dbReference>
<sequence length="747" mass="85473">MEDSLPLHVCHVNMLLLFINRTHTLLHSIALCFLIYYRASLFLQDPKTRTIPLLPWFTVFASELILSFIWILGQAYRWRPVSRIVFPERLPEDDKLPAIDVFICTTDPTKEPTVEVMNTVLSAMALDYPAEKLQVYLSDDGGSPITLHVMKEAWRFAKWWLHFCKKYSIETRCPKVYFSDSEKFAGDVVGSSEFIEDKQKIKEKYEYFKEGIMRVKEERKLIGDAPSLTASDHPCVIELIQENIKEEEKEGHVHLPLLVYVSREKRASHPHNFKAGALNVLHRVSSVISNSPYILVLDCDMVCNDPTSARQAMCFHLDSKISPSLAFVQFPQKFQNISKSDIYDSQLRSLFTVQWRGMDGLKGPVLSGTGFYMKREALCDRSIVKDTDLPELQKVFGSSNEFIKSLHPNHKAKLVTGGHELLKETQLLASCTYETGTKWGQEVGFLYDSVVEDFLTGFFLHCKGWTSVFCEPPRPHFLGSATINLNDSLIQGTRWSSGLFEVGLSKFCPLIYGPLRMSLLQSMCFAQLSYYPLYCLPLWCFAIIPQLCLVDGIPLYPKVSDPFFLVFVFLFVSALSQHLYEVLFLAGKSLQTWISEQRIWMIKSITCHLYGCLDAFMKKFGIRESSFLPTNKVEDDDQTVLYQMGKFDFRTSNMFLLPMLALLSINISSFLGGVYRMVAVGEWEELFIQAFLSAYIVIMNYSAGDKERQGQDFTISSSIIWYTCINHQFCILLGNKIMYKSSGVTFL</sequence>
<evidence type="ECO:0000313" key="13">
    <source>
        <dbReference type="Proteomes" id="UP001163823"/>
    </source>
</evidence>
<evidence type="ECO:0000256" key="3">
    <source>
        <dbReference type="ARBA" id="ARBA00022679"/>
    </source>
</evidence>
<dbReference type="InterPro" id="IPR029044">
    <property type="entry name" value="Nucleotide-diphossugar_trans"/>
</dbReference>
<evidence type="ECO:0000256" key="4">
    <source>
        <dbReference type="ARBA" id="ARBA00022692"/>
    </source>
</evidence>
<feature type="transmembrane region" description="Helical" evidence="11">
    <location>
        <begin position="24"/>
        <end position="41"/>
    </location>
</feature>
<feature type="active site" evidence="8">
    <location>
        <position position="453"/>
    </location>
</feature>
<evidence type="ECO:0000256" key="10">
    <source>
        <dbReference type="PIRSR" id="PIRSR605150-3"/>
    </source>
</evidence>
<dbReference type="InterPro" id="IPR005150">
    <property type="entry name" value="Cellulose_synth"/>
</dbReference>
<keyword evidence="2" id="KW-0328">Glycosyltransferase</keyword>
<keyword evidence="7" id="KW-0961">Cell wall biogenesis/degradation</keyword>
<feature type="active site" evidence="8">
    <location>
        <position position="140"/>
    </location>
</feature>
<dbReference type="FunFam" id="3.90.550.10:FF:000194">
    <property type="entry name" value="Cellulose synthase-like protein G2 isoform A"/>
    <property type="match status" value="1"/>
</dbReference>
<accession>A0AAD7LAV2</accession>
<dbReference type="AlphaFoldDB" id="A0AAD7LAV2"/>
<proteinExistence type="predicted"/>
<reference evidence="12" key="1">
    <citation type="journal article" date="2023" name="Science">
        <title>Elucidation of the pathway for biosynthesis of saponin adjuvants from the soapbark tree.</title>
        <authorList>
            <person name="Reed J."/>
            <person name="Orme A."/>
            <person name="El-Demerdash A."/>
            <person name="Owen C."/>
            <person name="Martin L.B.B."/>
            <person name="Misra R.C."/>
            <person name="Kikuchi S."/>
            <person name="Rejzek M."/>
            <person name="Martin A.C."/>
            <person name="Harkess A."/>
            <person name="Leebens-Mack J."/>
            <person name="Louveau T."/>
            <person name="Stephenson M.J."/>
            <person name="Osbourn A."/>
        </authorList>
    </citation>
    <scope>NUCLEOTIDE SEQUENCE</scope>
    <source>
        <strain evidence="12">S10</strain>
    </source>
</reference>
<feature type="transmembrane region" description="Helical" evidence="11">
    <location>
        <begin position="562"/>
        <end position="580"/>
    </location>
</feature>
<name>A0AAD7LAV2_QUISA</name>
<feature type="binding site" evidence="10">
    <location>
        <position position="274"/>
    </location>
    <ligand>
        <name>Mn(2+)</name>
        <dbReference type="ChEBI" id="CHEBI:29035"/>
    </ligand>
</feature>
<feature type="transmembrane region" description="Helical" evidence="11">
    <location>
        <begin position="531"/>
        <end position="550"/>
    </location>
</feature>
<keyword evidence="6 11" id="KW-0472">Membrane</keyword>
<comment type="caution">
    <text evidence="12">The sequence shown here is derived from an EMBL/GenBank/DDBJ whole genome shotgun (WGS) entry which is preliminary data.</text>
</comment>
<evidence type="ECO:0000256" key="8">
    <source>
        <dbReference type="PIRSR" id="PIRSR605150-1"/>
    </source>
</evidence>
<dbReference type="GO" id="GO:0071555">
    <property type="term" value="P:cell wall organization"/>
    <property type="evidence" value="ECO:0007669"/>
    <property type="project" value="UniProtKB-KW"/>
</dbReference>
<comment type="subcellular location">
    <subcellularLocation>
        <location evidence="1">Endomembrane system</location>
        <topology evidence="1">Multi-pass membrane protein</topology>
    </subcellularLocation>
</comment>
<feature type="transmembrane region" description="Helical" evidence="11">
    <location>
        <begin position="654"/>
        <end position="674"/>
    </location>
</feature>
<feature type="binding site" evidence="9">
    <location>
        <position position="111"/>
    </location>
    <ligand>
        <name>UDP-alpha-D-glucose</name>
        <dbReference type="ChEBI" id="CHEBI:58885"/>
    </ligand>
</feature>
<evidence type="ECO:0000256" key="2">
    <source>
        <dbReference type="ARBA" id="ARBA00022676"/>
    </source>
</evidence>
<dbReference type="GO" id="GO:0012505">
    <property type="term" value="C:endomembrane system"/>
    <property type="evidence" value="ECO:0007669"/>
    <property type="project" value="UniProtKB-SubCell"/>
</dbReference>
<dbReference type="Pfam" id="PF03552">
    <property type="entry name" value="Cellulose_synt"/>
    <property type="match status" value="2"/>
</dbReference>
<feature type="binding site" evidence="9">
    <location>
        <position position="110"/>
    </location>
    <ligand>
        <name>UDP-alpha-D-glucose</name>
        <dbReference type="ChEBI" id="CHEBI:58885"/>
    </ligand>
</feature>
<evidence type="ECO:0000256" key="9">
    <source>
        <dbReference type="PIRSR" id="PIRSR605150-2"/>
    </source>
</evidence>
<keyword evidence="13" id="KW-1185">Reference proteome</keyword>
<evidence type="ECO:0000256" key="7">
    <source>
        <dbReference type="ARBA" id="ARBA00023316"/>
    </source>
</evidence>
<dbReference type="GO" id="GO:0016760">
    <property type="term" value="F:cellulose synthase (UDP-forming) activity"/>
    <property type="evidence" value="ECO:0007669"/>
    <property type="project" value="InterPro"/>
</dbReference>
<dbReference type="SUPFAM" id="SSF53448">
    <property type="entry name" value="Nucleotide-diphospho-sugar transferases"/>
    <property type="match status" value="1"/>
</dbReference>
<feature type="transmembrane region" description="Helical" evidence="11">
    <location>
        <begin position="53"/>
        <end position="73"/>
    </location>
</feature>
<dbReference type="EMBL" id="JARAOO010000009">
    <property type="protein sequence ID" value="KAJ7954754.1"/>
    <property type="molecule type" value="Genomic_DNA"/>
</dbReference>
<feature type="transmembrane region" description="Helical" evidence="11">
    <location>
        <begin position="686"/>
        <end position="703"/>
    </location>
</feature>
<evidence type="ECO:0000256" key="11">
    <source>
        <dbReference type="SAM" id="Phobius"/>
    </source>
</evidence>
<organism evidence="12 13">
    <name type="scientific">Quillaja saponaria</name>
    <name type="common">Soap bark tree</name>
    <dbReference type="NCBI Taxonomy" id="32244"/>
    <lineage>
        <taxon>Eukaryota</taxon>
        <taxon>Viridiplantae</taxon>
        <taxon>Streptophyta</taxon>
        <taxon>Embryophyta</taxon>
        <taxon>Tracheophyta</taxon>
        <taxon>Spermatophyta</taxon>
        <taxon>Magnoliopsida</taxon>
        <taxon>eudicotyledons</taxon>
        <taxon>Gunneridae</taxon>
        <taxon>Pentapetalae</taxon>
        <taxon>rosids</taxon>
        <taxon>fabids</taxon>
        <taxon>Fabales</taxon>
        <taxon>Quillajaceae</taxon>
        <taxon>Quillaja</taxon>
    </lineage>
</organism>
<dbReference type="GO" id="GO:0016020">
    <property type="term" value="C:membrane"/>
    <property type="evidence" value="ECO:0007669"/>
    <property type="project" value="InterPro"/>
</dbReference>
<feature type="binding site" evidence="9">
    <location>
        <position position="140"/>
    </location>
    <ligand>
        <name>UDP-alpha-D-glucose</name>
        <dbReference type="ChEBI" id="CHEBI:58885"/>
    </ligand>
</feature>
<keyword evidence="4 11" id="KW-0812">Transmembrane</keyword>
<keyword evidence="5 11" id="KW-1133">Transmembrane helix</keyword>
<evidence type="ECO:0000313" key="12">
    <source>
        <dbReference type="EMBL" id="KAJ7954754.1"/>
    </source>
</evidence>
<feature type="binding site" evidence="10">
    <location>
        <position position="298"/>
    </location>
    <ligand>
        <name>Mn(2+)</name>
        <dbReference type="ChEBI" id="CHEBI:29035"/>
    </ligand>
</feature>
<keyword evidence="3" id="KW-0808">Transferase</keyword>